<dbReference type="CDD" id="cd06259">
    <property type="entry name" value="YdcF-like"/>
    <property type="match status" value="1"/>
</dbReference>
<comment type="caution">
    <text evidence="2">The sequence shown here is derived from an EMBL/GenBank/DDBJ whole genome shotgun (WGS) entry which is preliminary data.</text>
</comment>
<sequence length="253" mass="27655">MGLRYFFKQLLLPPGGLLLLLLLGWWLRRRYPRLGLACFLGGLLGLWASTLPVVVETGGRLLERDAALPEARWATLAQQADAIVVLGAGREVDDPGWAGDAASHLAVERLRYAARLAKASGLPVLITGGSPHDRPLSEAALMTEVMERDLGVPVRWQEGASRTTWENATLSAPLLREAGVKRVVLVTQAYHMARSRWCFERQGFQVVAAPMGFIGIPNARPFGGWLPEAKAVEQTAQLLNEAAGLLLYPLAYR</sequence>
<feature type="domain" description="DUF218" evidence="1">
    <location>
        <begin position="81"/>
        <end position="244"/>
    </location>
</feature>
<gene>
    <name evidence="2" type="ORF">A4V15_21740</name>
</gene>
<dbReference type="Pfam" id="PF02698">
    <property type="entry name" value="DUF218"/>
    <property type="match status" value="1"/>
</dbReference>
<dbReference type="RefSeq" id="WP_064308509.1">
    <property type="nucleotide sequence ID" value="NZ_LWCR01000028.1"/>
</dbReference>
<evidence type="ECO:0000313" key="2">
    <source>
        <dbReference type="EMBL" id="OAN27348.1"/>
    </source>
</evidence>
<dbReference type="GO" id="GO:0005886">
    <property type="term" value="C:plasma membrane"/>
    <property type="evidence" value="ECO:0007669"/>
    <property type="project" value="TreeGrafter"/>
</dbReference>
<accession>A0A178LBV4</accession>
<dbReference type="PANTHER" id="PTHR30336">
    <property type="entry name" value="INNER MEMBRANE PROTEIN, PROBABLE PERMEASE"/>
    <property type="match status" value="1"/>
</dbReference>
<dbReference type="GO" id="GO:0043164">
    <property type="term" value="P:Gram-negative-bacterium-type cell wall biogenesis"/>
    <property type="evidence" value="ECO:0007669"/>
    <property type="project" value="TreeGrafter"/>
</dbReference>
<dbReference type="Proteomes" id="UP000078356">
    <property type="component" value="Unassembled WGS sequence"/>
</dbReference>
<name>A0A178LBV4_9PSED</name>
<dbReference type="EMBL" id="LWCR01000028">
    <property type="protein sequence ID" value="OAN27348.1"/>
    <property type="molecule type" value="Genomic_DNA"/>
</dbReference>
<organism evidence="2 3">
    <name type="scientific">Pseudomonas oryzihabitans</name>
    <dbReference type="NCBI Taxonomy" id="47885"/>
    <lineage>
        <taxon>Bacteria</taxon>
        <taxon>Pseudomonadati</taxon>
        <taxon>Pseudomonadota</taxon>
        <taxon>Gammaproteobacteria</taxon>
        <taxon>Pseudomonadales</taxon>
        <taxon>Pseudomonadaceae</taxon>
        <taxon>Pseudomonas</taxon>
    </lineage>
</organism>
<reference evidence="2 3" key="1">
    <citation type="submission" date="2016-04" db="EMBL/GenBank/DDBJ databases">
        <title>Draft Genome Sequences of Staphylococcus capitis Strain H36, S. capitis Strain H65, S. cohnii Strain H62, S. hominis Strain H69, Mycobacterium iranicum Strain H39, Plantibacter sp. Strain H53, Pseudomonas oryzihabitans Strain H72, and Microbacterium sp. Strain H83, isolated from residential settings.</title>
        <authorList>
            <person name="Lymperopoulou D."/>
            <person name="Adams R.I."/>
            <person name="Lindow S."/>
            <person name="Coil D.A."/>
            <person name="Jospin G."/>
            <person name="Eisen J.A."/>
        </authorList>
    </citation>
    <scope>NUCLEOTIDE SEQUENCE [LARGE SCALE GENOMIC DNA]</scope>
    <source>
        <strain evidence="2 3">H72</strain>
    </source>
</reference>
<dbReference type="OrthoDB" id="9809813at2"/>
<dbReference type="Gene3D" id="3.40.50.620">
    <property type="entry name" value="HUPs"/>
    <property type="match status" value="1"/>
</dbReference>
<dbReference type="InterPro" id="IPR014729">
    <property type="entry name" value="Rossmann-like_a/b/a_fold"/>
</dbReference>
<dbReference type="PANTHER" id="PTHR30336:SF4">
    <property type="entry name" value="ENVELOPE BIOGENESIS FACTOR ELYC"/>
    <property type="match status" value="1"/>
</dbReference>
<protein>
    <recommendedName>
        <fullName evidence="1">DUF218 domain-containing protein</fullName>
    </recommendedName>
</protein>
<dbReference type="InterPro" id="IPR003848">
    <property type="entry name" value="DUF218"/>
</dbReference>
<evidence type="ECO:0000313" key="3">
    <source>
        <dbReference type="Proteomes" id="UP000078356"/>
    </source>
</evidence>
<evidence type="ECO:0000259" key="1">
    <source>
        <dbReference type="Pfam" id="PF02698"/>
    </source>
</evidence>
<dbReference type="GO" id="GO:0000270">
    <property type="term" value="P:peptidoglycan metabolic process"/>
    <property type="evidence" value="ECO:0007669"/>
    <property type="project" value="TreeGrafter"/>
</dbReference>
<dbReference type="AlphaFoldDB" id="A0A178LBV4"/>
<dbReference type="InterPro" id="IPR051599">
    <property type="entry name" value="Cell_Envelope_Assoc"/>
</dbReference>
<proteinExistence type="predicted"/>